<dbReference type="InterPro" id="IPR018356">
    <property type="entry name" value="Tscrpt_reg_HTH_DeoR_CS"/>
</dbReference>
<dbReference type="EMBL" id="CP013200">
    <property type="protein sequence ID" value="ALO67652.1"/>
    <property type="molecule type" value="Genomic_DNA"/>
</dbReference>
<dbReference type="Proteomes" id="UP000059574">
    <property type="component" value="Chromosome"/>
</dbReference>
<dbReference type="Gene3D" id="1.10.10.10">
    <property type="entry name" value="Winged helix-like DNA-binding domain superfamily/Winged helix DNA-binding domain"/>
    <property type="match status" value="1"/>
</dbReference>
<reference evidence="6" key="1">
    <citation type="submission" date="2015-11" db="EMBL/GenBank/DDBJ databases">
        <authorList>
            <person name="Kumar R."/>
            <person name="Singh D."/>
            <person name="Swarnkar M.K."/>
            <person name="Singh A.K."/>
            <person name="Kumar S."/>
        </authorList>
    </citation>
    <scope>NUCLEOTIDE SEQUENCE [LARGE SCALE GENOMIC DNA]</scope>
    <source>
        <strain evidence="6">ERGS4:06</strain>
    </source>
</reference>
<dbReference type="PROSITE" id="PS00894">
    <property type="entry name" value="HTH_DEOR_1"/>
    <property type="match status" value="1"/>
</dbReference>
<dbReference type="Pfam" id="PF08220">
    <property type="entry name" value="HTH_DeoR"/>
    <property type="match status" value="1"/>
</dbReference>
<sequence length="265" mass="28298">MNRTERLTAILNLLAAEGQVEVDEIVEKLAVSPATARRDLDSLANERLLTRTRGGATSGSVSYDLPGRYNRDDHAEEKQQIAHAASALIPKGAVIGLCGGTTSTALAQVLSTREDLMVQSNRPTLTVVTNAINIAAQLAIRPNFKIMVTGGIVNPRSYELVGPYADTILARVALDFAFIGVNGIEPGSGPTTNDEGEASVNSKMARRASEAYILADASKIGKRAFATMEEHDFRNLITDSRITAAQLAAFNEAGTHVIVAPEIQR</sequence>
<dbReference type="InterPro" id="IPR050313">
    <property type="entry name" value="Carb_Metab_HTH_regulators"/>
</dbReference>
<dbReference type="OrthoDB" id="7688673at2"/>
<name>A0A0S2M1V0_9MICC</name>
<dbReference type="InterPro" id="IPR014036">
    <property type="entry name" value="DeoR-like_C"/>
</dbReference>
<dbReference type="PANTHER" id="PTHR30363:SF44">
    <property type="entry name" value="AGA OPERON TRANSCRIPTIONAL REPRESSOR-RELATED"/>
    <property type="match status" value="1"/>
</dbReference>
<reference evidence="5 6" key="2">
    <citation type="journal article" date="2016" name="J. Biotechnol.">
        <title>Complete genome sequence of Arthrobacter alpinus ERGS4:06, a yellow pigmented bacterium tolerant to cold and radiations isolated from Sikkim Himalaya.</title>
        <authorList>
            <person name="Kumar R."/>
            <person name="Singh D."/>
            <person name="Swarnkar M.K."/>
            <person name="Singh A.K."/>
            <person name="Kumar S."/>
        </authorList>
    </citation>
    <scope>NUCLEOTIDE SEQUENCE [LARGE SCALE GENOMIC DNA]</scope>
    <source>
        <strain evidence="5 6">ERGS4:06</strain>
    </source>
</reference>
<dbReference type="RefSeq" id="WP_062290918.1">
    <property type="nucleotide sequence ID" value="NZ_CP013200.1"/>
</dbReference>
<dbReference type="Gene3D" id="3.40.50.1360">
    <property type="match status" value="1"/>
</dbReference>
<dbReference type="InterPro" id="IPR037171">
    <property type="entry name" value="NagB/RpiA_transferase-like"/>
</dbReference>
<evidence type="ECO:0000313" key="5">
    <source>
        <dbReference type="EMBL" id="ALO67652.1"/>
    </source>
</evidence>
<dbReference type="SUPFAM" id="SSF100950">
    <property type="entry name" value="NagB/RpiA/CoA transferase-like"/>
    <property type="match status" value="1"/>
</dbReference>
<dbReference type="GO" id="GO:0003677">
    <property type="term" value="F:DNA binding"/>
    <property type="evidence" value="ECO:0007669"/>
    <property type="project" value="UniProtKB-KW"/>
</dbReference>
<evidence type="ECO:0000256" key="2">
    <source>
        <dbReference type="ARBA" id="ARBA00023125"/>
    </source>
</evidence>
<dbReference type="InterPro" id="IPR001034">
    <property type="entry name" value="DeoR_HTH"/>
</dbReference>
<dbReference type="SMART" id="SM01134">
    <property type="entry name" value="DeoRC"/>
    <property type="match status" value="1"/>
</dbReference>
<evidence type="ECO:0000313" key="6">
    <source>
        <dbReference type="Proteomes" id="UP000059574"/>
    </source>
</evidence>
<dbReference type="GO" id="GO:0003700">
    <property type="term" value="F:DNA-binding transcription factor activity"/>
    <property type="evidence" value="ECO:0007669"/>
    <property type="project" value="InterPro"/>
</dbReference>
<dbReference type="InterPro" id="IPR036390">
    <property type="entry name" value="WH_DNA-bd_sf"/>
</dbReference>
<organism evidence="5 6">
    <name type="scientific">Arthrobacter alpinus</name>
    <dbReference type="NCBI Taxonomy" id="656366"/>
    <lineage>
        <taxon>Bacteria</taxon>
        <taxon>Bacillati</taxon>
        <taxon>Actinomycetota</taxon>
        <taxon>Actinomycetes</taxon>
        <taxon>Micrococcales</taxon>
        <taxon>Micrococcaceae</taxon>
        <taxon>Arthrobacter</taxon>
    </lineage>
</organism>
<proteinExistence type="predicted"/>
<protein>
    <submittedName>
        <fullName evidence="5">Alkaline phosphatase</fullName>
    </submittedName>
</protein>
<dbReference type="Pfam" id="PF00455">
    <property type="entry name" value="DeoRC"/>
    <property type="match status" value="1"/>
</dbReference>
<evidence type="ECO:0000259" key="4">
    <source>
        <dbReference type="PROSITE" id="PS51000"/>
    </source>
</evidence>
<evidence type="ECO:0000256" key="1">
    <source>
        <dbReference type="ARBA" id="ARBA00023015"/>
    </source>
</evidence>
<dbReference type="SMART" id="SM00420">
    <property type="entry name" value="HTH_DEOR"/>
    <property type="match status" value="1"/>
</dbReference>
<keyword evidence="2" id="KW-0238">DNA-binding</keyword>
<evidence type="ECO:0000256" key="3">
    <source>
        <dbReference type="ARBA" id="ARBA00023163"/>
    </source>
</evidence>
<accession>A0A0S2M1V0</accession>
<dbReference type="AlphaFoldDB" id="A0A0S2M1V0"/>
<dbReference type="InterPro" id="IPR036388">
    <property type="entry name" value="WH-like_DNA-bd_sf"/>
</dbReference>
<keyword evidence="3" id="KW-0804">Transcription</keyword>
<dbReference type="SUPFAM" id="SSF46785">
    <property type="entry name" value="Winged helix' DNA-binding domain"/>
    <property type="match status" value="1"/>
</dbReference>
<dbReference type="PANTHER" id="PTHR30363">
    <property type="entry name" value="HTH-TYPE TRANSCRIPTIONAL REGULATOR SRLR-RELATED"/>
    <property type="match status" value="1"/>
</dbReference>
<feature type="domain" description="HTH deoR-type" evidence="4">
    <location>
        <begin position="3"/>
        <end position="58"/>
    </location>
</feature>
<dbReference type="PRINTS" id="PR00037">
    <property type="entry name" value="HTHLACR"/>
</dbReference>
<dbReference type="PROSITE" id="PS51000">
    <property type="entry name" value="HTH_DEOR_2"/>
    <property type="match status" value="1"/>
</dbReference>
<keyword evidence="1" id="KW-0805">Transcription regulation</keyword>
<gene>
    <name evidence="5" type="ORF">AS189_15650</name>
</gene>